<dbReference type="EMBL" id="WHJC01000044">
    <property type="protein sequence ID" value="MPQ43161.1"/>
    <property type="molecule type" value="Genomic_DNA"/>
</dbReference>
<dbReference type="RefSeq" id="WP_152888435.1">
    <property type="nucleotide sequence ID" value="NZ_WHJC01000044.1"/>
</dbReference>
<evidence type="ECO:0000313" key="2">
    <source>
        <dbReference type="EMBL" id="MPQ43161.1"/>
    </source>
</evidence>
<dbReference type="GO" id="GO:0003677">
    <property type="term" value="F:DNA binding"/>
    <property type="evidence" value="ECO:0007669"/>
    <property type="project" value="InterPro"/>
</dbReference>
<dbReference type="SUPFAM" id="SSF52540">
    <property type="entry name" value="P-loop containing nucleoside triphosphate hydrolases"/>
    <property type="match status" value="2"/>
</dbReference>
<keyword evidence="2" id="KW-0378">Hydrolase</keyword>
<organism evidence="2 3">
    <name type="scientific">Clostridium tarantellae</name>
    <dbReference type="NCBI Taxonomy" id="39493"/>
    <lineage>
        <taxon>Bacteria</taxon>
        <taxon>Bacillati</taxon>
        <taxon>Bacillota</taxon>
        <taxon>Clostridia</taxon>
        <taxon>Eubacteriales</taxon>
        <taxon>Clostridiaceae</taxon>
        <taxon>Clostridium</taxon>
    </lineage>
</organism>
<evidence type="ECO:0000313" key="3">
    <source>
        <dbReference type="Proteomes" id="UP000430345"/>
    </source>
</evidence>
<name>A0A6I1MQK5_9CLOT</name>
<reference evidence="2 3" key="1">
    <citation type="submission" date="2019-10" db="EMBL/GenBank/DDBJ databases">
        <title>The Genome Sequence of Clostridium tarantellae Isolated from Fish Brain.</title>
        <authorList>
            <person name="Bano L."/>
            <person name="Kiel M."/>
            <person name="Sales G."/>
            <person name="Doxey A.C."/>
            <person name="Mansfield M.J."/>
            <person name="Schiavone M."/>
            <person name="Rossetto O."/>
            <person name="Pirazzini M."/>
            <person name="Dobrindt U."/>
            <person name="Montecucco C."/>
        </authorList>
    </citation>
    <scope>NUCLEOTIDE SEQUENCE [LARGE SCALE GENOMIC DNA]</scope>
    <source>
        <strain evidence="2 3">DSM 3997</strain>
    </source>
</reference>
<dbReference type="InterPro" id="IPR045572">
    <property type="entry name" value="RE_endonuc_C"/>
</dbReference>
<comment type="caution">
    <text evidence="2">The sequence shown here is derived from an EMBL/GenBank/DDBJ whole genome shotgun (WGS) entry which is preliminary data.</text>
</comment>
<dbReference type="AlphaFoldDB" id="A0A6I1MQK5"/>
<evidence type="ECO:0000259" key="1">
    <source>
        <dbReference type="SMART" id="SM00487"/>
    </source>
</evidence>
<protein>
    <submittedName>
        <fullName evidence="2">Type III restriction endonuclease subunit R</fullName>
    </submittedName>
</protein>
<keyword evidence="2" id="KW-0540">Nuclease</keyword>
<dbReference type="Proteomes" id="UP000430345">
    <property type="component" value="Unassembled WGS sequence"/>
</dbReference>
<dbReference type="InterPro" id="IPR027417">
    <property type="entry name" value="P-loop_NTPase"/>
</dbReference>
<dbReference type="SMART" id="SM00487">
    <property type="entry name" value="DEXDc"/>
    <property type="match status" value="1"/>
</dbReference>
<sequence>MKIKFDKDLAYQNNAVNSVIKVFEGQTIAQDNFTVSILNENVGMFENELGIGNRLILSNDDILENMQDIQENNGLAVSNALREKTLNLSVEMETGTGKTYVYLKTILELNKRYGFTKFIIVVPSLAIKEGVYKSLQITKEHFKEIYDNTIYNYFIYDSQKLEQVRNFATSSNIEIMVINIDAFRKSFTDPKKETSANIIHRANDKLNGHKPIEFIEQTNPIVIIDEPQSVDTTPKSKEAIASLNPLIILRYSATHKEKVNLVYKLDSVDAYEEELVKQIEVISVMPKNSNNKAYIKLVNTSNVKETISAKVEVDVLEKGKVKRITKTVKKGTNLEDITNRDLYQGFIIDEINCEKGKEYITFTSNDILIEKGESHGDIDNDELKRVQIRKTIEEHLNKELALTKHGIKVLSLFFIDKVANYRYYDENGNPQKGKYALMFEDEYKKFIRKSKYHTLFMDVDIDSLVEEVHNGYFSQDSKGKLKDTKGNTLADEDAYALIMKDKEKLLSFDSKLKFIFSHSALREGWDNPNVFQICTLNETKSEIKKRQEIGRGLRLAVNQKGERVHGHDINTLTVMVNESYEDFVNKLQKEIEVDQGMKFGLVEKHIFANIPFKTIENGTVEKVGSKNSEKIWTFLKEEEYIDSKGIIKDKLKLDLKNETLALPVEFKDIQIQVSEKLTRLTGELKNIKDGSKKREIKINKEVFLSQEFIDLWERIKYKTTYSVDFDSEELINNCIKAMDYDLNVSSSKIEVVKAQTKIDVSGVKGKEKDRVLFDVDEKVILPDILTYLQNETNLTRKTLANLLIRSEKLDLFKKNPSKFMQEVAFIIKRTLKGLIVDGIKYEKIGDEEYAVQEVFKDEELYGYLSKDIIESNRSVYNYVKYDSDIECGFAEKLENNDKIKVYAKLPREFKVDTPIGPYNPDWAILLEKDGEEKLYFVVETKGTNKLSLLRDDEKGKIKCGKKHFAALHTEVEAVQAKTFEEFVEDYVYN</sequence>
<dbReference type="Gene3D" id="3.40.50.300">
    <property type="entry name" value="P-loop containing nucleotide triphosphate hydrolases"/>
    <property type="match status" value="2"/>
</dbReference>
<dbReference type="OrthoDB" id="9804145at2"/>
<dbReference type="GO" id="GO:0005524">
    <property type="term" value="F:ATP binding"/>
    <property type="evidence" value="ECO:0007669"/>
    <property type="project" value="InterPro"/>
</dbReference>
<dbReference type="GO" id="GO:0015668">
    <property type="term" value="F:type III site-specific deoxyribonuclease activity"/>
    <property type="evidence" value="ECO:0007669"/>
    <property type="project" value="InterPro"/>
</dbReference>
<proteinExistence type="predicted"/>
<dbReference type="InterPro" id="IPR014001">
    <property type="entry name" value="Helicase_ATP-bd"/>
</dbReference>
<feature type="domain" description="Helicase ATP-binding" evidence="1">
    <location>
        <begin position="62"/>
        <end position="279"/>
    </location>
</feature>
<accession>A0A6I1MQK5</accession>
<keyword evidence="2" id="KW-0255">Endonuclease</keyword>
<keyword evidence="3" id="KW-1185">Reference proteome</keyword>
<dbReference type="Pfam" id="PF04851">
    <property type="entry name" value="ResIII"/>
    <property type="match status" value="1"/>
</dbReference>
<gene>
    <name evidence="2" type="ORF">GBZ86_05215</name>
</gene>
<dbReference type="InterPro" id="IPR006935">
    <property type="entry name" value="Helicase/UvrB_N"/>
</dbReference>
<dbReference type="Pfam" id="PF19778">
    <property type="entry name" value="RE_endonuc"/>
    <property type="match status" value="1"/>
</dbReference>